<dbReference type="Pfam" id="PF08240">
    <property type="entry name" value="ADH_N"/>
    <property type="match status" value="1"/>
</dbReference>
<name>A0A1E4U1C2_PACTA</name>
<dbReference type="PANTHER" id="PTHR43401">
    <property type="entry name" value="L-THREONINE 3-DEHYDROGENASE"/>
    <property type="match status" value="1"/>
</dbReference>
<organism evidence="5 6">
    <name type="scientific">Pachysolen tannophilus NRRL Y-2460</name>
    <dbReference type="NCBI Taxonomy" id="669874"/>
    <lineage>
        <taxon>Eukaryota</taxon>
        <taxon>Fungi</taxon>
        <taxon>Dikarya</taxon>
        <taxon>Ascomycota</taxon>
        <taxon>Saccharomycotina</taxon>
        <taxon>Pichiomycetes</taxon>
        <taxon>Pachysolenaceae</taxon>
        <taxon>Pachysolen</taxon>
    </lineage>
</organism>
<dbReference type="PROSITE" id="PS00059">
    <property type="entry name" value="ADH_ZINC"/>
    <property type="match status" value="1"/>
</dbReference>
<dbReference type="OrthoDB" id="5363962at2759"/>
<reference evidence="6" key="1">
    <citation type="submission" date="2016-05" db="EMBL/GenBank/DDBJ databases">
        <title>Comparative genomics of biotechnologically important yeasts.</title>
        <authorList>
            <consortium name="DOE Joint Genome Institute"/>
            <person name="Riley R."/>
            <person name="Haridas S."/>
            <person name="Wolfe K.H."/>
            <person name="Lopes M.R."/>
            <person name="Hittinger C.T."/>
            <person name="Goker M."/>
            <person name="Salamov A."/>
            <person name="Wisecaver J."/>
            <person name="Long T.M."/>
            <person name="Aerts A.L."/>
            <person name="Barry K."/>
            <person name="Choi C."/>
            <person name="Clum A."/>
            <person name="Coughlan A.Y."/>
            <person name="Deshpande S."/>
            <person name="Douglass A.P."/>
            <person name="Hanson S.J."/>
            <person name="Klenk H.-P."/>
            <person name="Labutti K."/>
            <person name="Lapidus A."/>
            <person name="Lindquist E."/>
            <person name="Lipzen A."/>
            <person name="Meier-Kolthoff J.P."/>
            <person name="Ohm R.A."/>
            <person name="Otillar R.P."/>
            <person name="Pangilinan J."/>
            <person name="Peng Y."/>
            <person name="Rokas A."/>
            <person name="Rosa C.A."/>
            <person name="Scheuner C."/>
            <person name="Sibirny A.A."/>
            <person name="Slot J.C."/>
            <person name="Stielow J.B."/>
            <person name="Sun H."/>
            <person name="Kurtzman C.P."/>
            <person name="Blackwell M."/>
            <person name="Grigoriev I.V."/>
            <person name="Jeffries T.W."/>
        </authorList>
    </citation>
    <scope>NUCLEOTIDE SEQUENCE [LARGE SCALE GENOMIC DNA]</scope>
    <source>
        <strain evidence="6">NRRL Y-2460</strain>
    </source>
</reference>
<keyword evidence="1" id="KW-0479">Metal-binding</keyword>
<dbReference type="InterPro" id="IPR002328">
    <property type="entry name" value="ADH_Zn_CS"/>
</dbReference>
<dbReference type="GO" id="GO:0008270">
    <property type="term" value="F:zinc ion binding"/>
    <property type="evidence" value="ECO:0007669"/>
    <property type="project" value="InterPro"/>
</dbReference>
<dbReference type="InterPro" id="IPR050129">
    <property type="entry name" value="Zn_alcohol_dh"/>
</dbReference>
<dbReference type="PANTHER" id="PTHR43401:SF2">
    <property type="entry name" value="L-THREONINE 3-DEHYDROGENASE"/>
    <property type="match status" value="1"/>
</dbReference>
<evidence type="ECO:0000313" key="5">
    <source>
        <dbReference type="EMBL" id="ODV97805.1"/>
    </source>
</evidence>
<sequence>MKAIKLYGKNDIRLETDIPVPEIENDNEVLIEVAWCGICGSDVKRIKDGHNYLSCNSDLSSTFKAYSLFLGHEISGIVKSIGEKVVNVKIGDRVVIDSSNFCGIFMDHDNLNINNTMKALELSKVVVDGNNSDACGCCSSVNSVSKGGGLAEYVVYEAHHVVKISNKIPLDIAALMQPLAACWHAVEKSHFKKGEEALVIGGGPSGIGVLQCLDAMGAEDLYLADPDLNKRRRALRFNDCCTFDYMNHDLRYIKHFSTDAKGFHTVFGCSELPSSFDAAIASLRPGGIAMWSPKLVNNCNHKNNTPDSACYNSKDFQNVLHSLECGMIDPMKTALTITHKYTLEGCIDNKILHTMEADERIIVTPRKSLNLN</sequence>
<feature type="domain" description="Alcohol dehydrogenase-like N-terminal" evidence="4">
    <location>
        <begin position="26"/>
        <end position="165"/>
    </location>
</feature>
<dbReference type="SUPFAM" id="SSF51735">
    <property type="entry name" value="NAD(P)-binding Rossmann-fold domains"/>
    <property type="match status" value="1"/>
</dbReference>
<evidence type="ECO:0000256" key="3">
    <source>
        <dbReference type="ARBA" id="ARBA00023002"/>
    </source>
</evidence>
<keyword evidence="6" id="KW-1185">Reference proteome</keyword>
<keyword evidence="2" id="KW-0862">Zinc</keyword>
<evidence type="ECO:0000259" key="4">
    <source>
        <dbReference type="Pfam" id="PF08240"/>
    </source>
</evidence>
<gene>
    <name evidence="5" type="ORF">PACTADRAFT_37869</name>
</gene>
<dbReference type="InterPro" id="IPR036291">
    <property type="entry name" value="NAD(P)-bd_dom_sf"/>
</dbReference>
<dbReference type="STRING" id="669874.A0A1E4U1C2"/>
<dbReference type="Gene3D" id="3.90.180.10">
    <property type="entry name" value="Medium-chain alcohol dehydrogenases, catalytic domain"/>
    <property type="match status" value="1"/>
</dbReference>
<dbReference type="GO" id="GO:0016491">
    <property type="term" value="F:oxidoreductase activity"/>
    <property type="evidence" value="ECO:0007669"/>
    <property type="project" value="UniProtKB-KW"/>
</dbReference>
<dbReference type="AlphaFoldDB" id="A0A1E4U1C2"/>
<dbReference type="Gene3D" id="3.40.50.720">
    <property type="entry name" value="NAD(P)-binding Rossmann-like Domain"/>
    <property type="match status" value="1"/>
</dbReference>
<evidence type="ECO:0000313" key="6">
    <source>
        <dbReference type="Proteomes" id="UP000094236"/>
    </source>
</evidence>
<evidence type="ECO:0000256" key="1">
    <source>
        <dbReference type="ARBA" id="ARBA00022723"/>
    </source>
</evidence>
<evidence type="ECO:0000256" key="2">
    <source>
        <dbReference type="ARBA" id="ARBA00022833"/>
    </source>
</evidence>
<dbReference type="SUPFAM" id="SSF50129">
    <property type="entry name" value="GroES-like"/>
    <property type="match status" value="1"/>
</dbReference>
<accession>A0A1E4U1C2</accession>
<dbReference type="EMBL" id="KV454011">
    <property type="protein sequence ID" value="ODV97805.1"/>
    <property type="molecule type" value="Genomic_DNA"/>
</dbReference>
<proteinExistence type="predicted"/>
<dbReference type="InterPro" id="IPR011032">
    <property type="entry name" value="GroES-like_sf"/>
</dbReference>
<dbReference type="Proteomes" id="UP000094236">
    <property type="component" value="Unassembled WGS sequence"/>
</dbReference>
<dbReference type="InterPro" id="IPR013154">
    <property type="entry name" value="ADH-like_N"/>
</dbReference>
<protein>
    <recommendedName>
        <fullName evidence="4">Alcohol dehydrogenase-like N-terminal domain-containing protein</fullName>
    </recommendedName>
</protein>
<keyword evidence="3" id="KW-0560">Oxidoreductase</keyword>